<dbReference type="EMBL" id="JACHNU010000001">
    <property type="protein sequence ID" value="MBB4660586.1"/>
    <property type="molecule type" value="Genomic_DNA"/>
</dbReference>
<protein>
    <submittedName>
        <fullName evidence="3">Putative spermidine/putrescine transport system substrate-binding protein</fullName>
    </submittedName>
</protein>
<keyword evidence="1 2" id="KW-0732">Signal</keyword>
<comment type="caution">
    <text evidence="3">The sequence shown here is derived from an EMBL/GenBank/DDBJ whole genome shotgun (WGS) entry which is preliminary data.</text>
</comment>
<dbReference type="GO" id="GO:0030976">
    <property type="term" value="F:thiamine pyrophosphate binding"/>
    <property type="evidence" value="ECO:0007669"/>
    <property type="project" value="TreeGrafter"/>
</dbReference>
<dbReference type="GO" id="GO:0030288">
    <property type="term" value="C:outer membrane-bounded periplasmic space"/>
    <property type="evidence" value="ECO:0007669"/>
    <property type="project" value="TreeGrafter"/>
</dbReference>
<dbReference type="Proteomes" id="UP000585272">
    <property type="component" value="Unassembled WGS sequence"/>
</dbReference>
<dbReference type="AlphaFoldDB" id="A0A840I6N3"/>
<evidence type="ECO:0000256" key="1">
    <source>
        <dbReference type="ARBA" id="ARBA00022729"/>
    </source>
</evidence>
<dbReference type="PROSITE" id="PS51257">
    <property type="entry name" value="PROKAR_LIPOPROTEIN"/>
    <property type="match status" value="1"/>
</dbReference>
<dbReference type="GO" id="GO:0015888">
    <property type="term" value="P:thiamine transport"/>
    <property type="evidence" value="ECO:0007669"/>
    <property type="project" value="TreeGrafter"/>
</dbReference>
<reference evidence="3 4" key="1">
    <citation type="submission" date="2020-08" db="EMBL/GenBank/DDBJ databases">
        <title>Genomic Encyclopedia of Archaeal and Bacterial Type Strains, Phase II (KMG-II): from individual species to whole genera.</title>
        <authorList>
            <person name="Goeker M."/>
        </authorList>
    </citation>
    <scope>NUCLEOTIDE SEQUENCE [LARGE SCALE GENOMIC DNA]</scope>
    <source>
        <strain evidence="3 4">DSM 23288</strain>
    </source>
</reference>
<dbReference type="PANTHER" id="PTHR30006">
    <property type="entry name" value="THIAMINE-BINDING PERIPLASMIC PROTEIN-RELATED"/>
    <property type="match status" value="1"/>
</dbReference>
<dbReference type="Gene3D" id="3.40.190.10">
    <property type="entry name" value="Periplasmic binding protein-like II"/>
    <property type="match status" value="2"/>
</dbReference>
<accession>A0A840I6N3</accession>
<name>A0A840I6N3_9ACTN</name>
<dbReference type="CDD" id="cd13589">
    <property type="entry name" value="PBP2_polyamine_RpCGA009"/>
    <property type="match status" value="1"/>
</dbReference>
<gene>
    <name evidence="3" type="ORF">BDZ31_000159</name>
</gene>
<dbReference type="Pfam" id="PF13416">
    <property type="entry name" value="SBP_bac_8"/>
    <property type="match status" value="1"/>
</dbReference>
<keyword evidence="4" id="KW-1185">Reference proteome</keyword>
<proteinExistence type="predicted"/>
<feature type="chain" id="PRO_5039364785" evidence="2">
    <location>
        <begin position="18"/>
        <end position="356"/>
    </location>
</feature>
<evidence type="ECO:0000313" key="4">
    <source>
        <dbReference type="Proteomes" id="UP000585272"/>
    </source>
</evidence>
<feature type="signal peptide" evidence="2">
    <location>
        <begin position="1"/>
        <end position="17"/>
    </location>
</feature>
<evidence type="ECO:0000256" key="2">
    <source>
        <dbReference type="SAM" id="SignalP"/>
    </source>
</evidence>
<dbReference type="GO" id="GO:0030975">
    <property type="term" value="F:thiamine binding"/>
    <property type="evidence" value="ECO:0007669"/>
    <property type="project" value="TreeGrafter"/>
</dbReference>
<organism evidence="3 4">
    <name type="scientific">Conexibacter arvalis</name>
    <dbReference type="NCBI Taxonomy" id="912552"/>
    <lineage>
        <taxon>Bacteria</taxon>
        <taxon>Bacillati</taxon>
        <taxon>Actinomycetota</taxon>
        <taxon>Thermoleophilia</taxon>
        <taxon>Solirubrobacterales</taxon>
        <taxon>Conexibacteraceae</taxon>
        <taxon>Conexibacter</taxon>
    </lineage>
</organism>
<sequence>MARATALLGAACAVALAGCGSSDDGGSSTAAGDGGGAASKTRELVVTSYGGDFERAQKKALFDRFEQETGVRVKLVTMYSADALAKLTAARGNSGIDVVQFSGGQEVQAGDDGLIARIDPADLENVDDVHEKALHEGFAPAFAFDTTGIIYRSDVKQPPTGWASLSDPQYKGRVALPDINTTFAVQTLLKLASLNGGSQDDVKPGFEALGKVVDNSHSVFRDAPTMVQLLSGDEADMAVYDSGYGFLMHQQGIPVDFKIPDEGSYLTKLTMNVVEGSENQEMARKLIDMALDADVQQSFADDAGYGPTNVTARVTGPAARFVATPEQVDELESLDEAFVAKNRPAWTAEWNRTIAK</sequence>
<dbReference type="InterPro" id="IPR006059">
    <property type="entry name" value="SBP"/>
</dbReference>
<dbReference type="PANTHER" id="PTHR30006:SF2">
    <property type="entry name" value="ABC TRANSPORTER SUBSTRATE-BINDING PROTEIN"/>
    <property type="match status" value="1"/>
</dbReference>
<evidence type="ECO:0000313" key="3">
    <source>
        <dbReference type="EMBL" id="MBB4660586.1"/>
    </source>
</evidence>
<dbReference type="SUPFAM" id="SSF53850">
    <property type="entry name" value="Periplasmic binding protein-like II"/>
    <property type="match status" value="1"/>
</dbReference>